<proteinExistence type="inferred from homology"/>
<dbReference type="PANTHER" id="PTHR47175">
    <property type="entry name" value="LIPASE ATG15-RELATED"/>
    <property type="match status" value="1"/>
</dbReference>
<keyword evidence="16" id="KW-0325">Glycoprotein</keyword>
<organism evidence="20 21">
    <name type="scientific">Mitosporidium daphniae</name>
    <dbReference type="NCBI Taxonomy" id="1485682"/>
    <lineage>
        <taxon>Eukaryota</taxon>
        <taxon>Fungi</taxon>
        <taxon>Fungi incertae sedis</taxon>
        <taxon>Microsporidia</taxon>
        <taxon>Mitosporidium</taxon>
    </lineage>
</organism>
<dbReference type="GO" id="GO:0034727">
    <property type="term" value="P:piecemeal microautophagy of the nucleus"/>
    <property type="evidence" value="ECO:0007669"/>
    <property type="project" value="TreeGrafter"/>
</dbReference>
<evidence type="ECO:0000256" key="17">
    <source>
        <dbReference type="ARBA" id="ARBA00024663"/>
    </source>
</evidence>
<evidence type="ECO:0000256" key="14">
    <source>
        <dbReference type="ARBA" id="ARBA00023098"/>
    </source>
</evidence>
<dbReference type="EMBL" id="JMKJ01000299">
    <property type="protein sequence ID" value="KGG51403.1"/>
    <property type="molecule type" value="Genomic_DNA"/>
</dbReference>
<evidence type="ECO:0000256" key="9">
    <source>
        <dbReference type="ARBA" id="ARBA00022801"/>
    </source>
</evidence>
<comment type="similarity">
    <text evidence="4">Belongs to the AB hydrolase superfamily. Lipase family.</text>
</comment>
<evidence type="ECO:0000256" key="18">
    <source>
        <dbReference type="ARBA" id="ARBA00029828"/>
    </source>
</evidence>
<keyword evidence="8" id="KW-0967">Endosome</keyword>
<dbReference type="Proteomes" id="UP000029725">
    <property type="component" value="Unassembled WGS sequence"/>
</dbReference>
<gene>
    <name evidence="20" type="ORF">DI09_36p140</name>
</gene>
<dbReference type="HOGENOM" id="CLU_028295_1_0_1"/>
<dbReference type="GO" id="GO:0005775">
    <property type="term" value="C:vacuolar lumen"/>
    <property type="evidence" value="ECO:0007669"/>
    <property type="project" value="TreeGrafter"/>
</dbReference>
<keyword evidence="13" id="KW-0072">Autophagy</keyword>
<comment type="subunit">
    <text evidence="5">Binds to both phosphatidylinositol (PI) and phosphatidylinositol 3,5-bisphosphate (PIP2).</text>
</comment>
<dbReference type="GO" id="GO:0004620">
    <property type="term" value="F:phospholipase activity"/>
    <property type="evidence" value="ECO:0007669"/>
    <property type="project" value="TreeGrafter"/>
</dbReference>
<dbReference type="Gene3D" id="3.40.50.1820">
    <property type="entry name" value="alpha/beta hydrolase"/>
    <property type="match status" value="1"/>
</dbReference>
<dbReference type="GO" id="GO:0046461">
    <property type="term" value="P:neutral lipid catabolic process"/>
    <property type="evidence" value="ECO:0007669"/>
    <property type="project" value="TreeGrafter"/>
</dbReference>
<comment type="subcellular location">
    <subcellularLocation>
        <location evidence="3">Endosome</location>
        <location evidence="3">Multivesicular body membrane</location>
        <topology evidence="3">Single-pass type II membrane protein</topology>
    </subcellularLocation>
    <subcellularLocation>
        <location evidence="2">Prevacuolar compartment membrane</location>
        <topology evidence="2">Single-pass type II membrane protein</topology>
    </subcellularLocation>
</comment>
<evidence type="ECO:0000256" key="4">
    <source>
        <dbReference type="ARBA" id="ARBA00010701"/>
    </source>
</evidence>
<name>A0A098VQV4_9MICR</name>
<dbReference type="AlphaFoldDB" id="A0A098VQV4"/>
<keyword evidence="10" id="KW-0442">Lipid degradation</keyword>
<feature type="domain" description="Fungal lipase-type" evidence="19">
    <location>
        <begin position="244"/>
        <end position="285"/>
    </location>
</feature>
<keyword evidence="11" id="KW-0735">Signal-anchor</keyword>
<dbReference type="Pfam" id="PF01764">
    <property type="entry name" value="Lipase_3"/>
    <property type="match status" value="1"/>
</dbReference>
<keyword evidence="15" id="KW-0472">Membrane</keyword>
<evidence type="ECO:0000256" key="5">
    <source>
        <dbReference type="ARBA" id="ARBA00011137"/>
    </source>
</evidence>
<dbReference type="EC" id="3.1.1.3" evidence="6"/>
<keyword evidence="21" id="KW-1185">Reference proteome</keyword>
<evidence type="ECO:0000313" key="20">
    <source>
        <dbReference type="EMBL" id="KGG51403.1"/>
    </source>
</evidence>
<protein>
    <recommendedName>
        <fullName evidence="6">triacylglycerol lipase</fullName>
        <ecNumber evidence="6">3.1.1.3</ecNumber>
    </recommendedName>
    <alternativeName>
        <fullName evidence="18">Autophagy-related protein 15</fullName>
    </alternativeName>
</protein>
<keyword evidence="14" id="KW-0443">Lipid metabolism</keyword>
<evidence type="ECO:0000256" key="8">
    <source>
        <dbReference type="ARBA" id="ARBA00022753"/>
    </source>
</evidence>
<keyword evidence="12" id="KW-1133">Transmembrane helix</keyword>
<evidence type="ECO:0000256" key="15">
    <source>
        <dbReference type="ARBA" id="ARBA00023136"/>
    </source>
</evidence>
<reference evidence="20 21" key="1">
    <citation type="submission" date="2014-04" db="EMBL/GenBank/DDBJ databases">
        <title>A new species of microsporidia sheds light on the evolution of extreme parasitism.</title>
        <authorList>
            <person name="Haag K.L."/>
            <person name="James T.Y."/>
            <person name="Larsson R."/>
            <person name="Schaer T.M."/>
            <person name="Refardt D."/>
            <person name="Pombert J.-F."/>
            <person name="Ebert D."/>
        </authorList>
    </citation>
    <scope>NUCLEOTIDE SEQUENCE [LARGE SCALE GENOMIC DNA]</scope>
    <source>
        <strain evidence="20 21">UGP3</strain>
        <tissue evidence="20">Spores</tissue>
    </source>
</reference>
<dbReference type="VEuPathDB" id="MicrosporidiaDB:DI09_36p140"/>
<dbReference type="GO" id="GO:0034496">
    <property type="term" value="P:multivesicular body membrane disassembly"/>
    <property type="evidence" value="ECO:0007669"/>
    <property type="project" value="TreeGrafter"/>
</dbReference>
<dbReference type="GO" id="GO:0032585">
    <property type="term" value="C:multivesicular body membrane"/>
    <property type="evidence" value="ECO:0007669"/>
    <property type="project" value="UniProtKB-SubCell"/>
</dbReference>
<dbReference type="GeneID" id="25259713"/>
<dbReference type="SUPFAM" id="SSF53474">
    <property type="entry name" value="alpha/beta-Hydrolases"/>
    <property type="match status" value="1"/>
</dbReference>
<dbReference type="InterPro" id="IPR002921">
    <property type="entry name" value="Fungal_lipase-type"/>
</dbReference>
<evidence type="ECO:0000256" key="13">
    <source>
        <dbReference type="ARBA" id="ARBA00023006"/>
    </source>
</evidence>
<evidence type="ECO:0000256" key="11">
    <source>
        <dbReference type="ARBA" id="ARBA00022968"/>
    </source>
</evidence>
<evidence type="ECO:0000256" key="3">
    <source>
        <dbReference type="ARBA" id="ARBA00004343"/>
    </source>
</evidence>
<sequence>MASLIDKGPSLREHDDGLPPYLNSNFTFNLTQYEGLNYFKAYSFLETEDNELQGINFPLEIGLHEDLNLSFFVKANQSAAARHTKMPAVDDKETIKSLAKMASNSFLSRANADIPLDPFDESEEEWDEQAIRGYVYTNPSRKLVVFSIDANVPYHTSSDVSIEADKFNNNLMFSCCCARVDFTWTPVCPCFVSGSSCNKRCLSDYAQELRSNPFSKRNQDLYASQARDLQQDSSAHKHIPPVYYHQAVRIYKQLLKEFPEAVIWVTGYSTGGALAALLGAAFPGTPAIAFASPGERLFASRLGLLNEEGLSKMEDLPVFHFYNSADPIPNGDCMGIFSPCYLAGYALETKCHLGKVFKLASVSGDSFSDIQAHKLSSIIASIDMLPLPEFVTQEDCIDCGSWAFL</sequence>
<dbReference type="OrthoDB" id="58570at2759"/>
<keyword evidence="9" id="KW-0378">Hydrolase</keyword>
<comment type="caution">
    <text evidence="20">The sequence shown here is derived from an EMBL/GenBank/DDBJ whole genome shotgun (WGS) entry which is preliminary data.</text>
</comment>
<evidence type="ECO:0000256" key="6">
    <source>
        <dbReference type="ARBA" id="ARBA00013279"/>
    </source>
</evidence>
<evidence type="ECO:0000256" key="7">
    <source>
        <dbReference type="ARBA" id="ARBA00022692"/>
    </source>
</evidence>
<evidence type="ECO:0000313" key="21">
    <source>
        <dbReference type="Proteomes" id="UP000029725"/>
    </source>
</evidence>
<evidence type="ECO:0000256" key="16">
    <source>
        <dbReference type="ARBA" id="ARBA00023180"/>
    </source>
</evidence>
<dbReference type="InterPro" id="IPR050805">
    <property type="entry name" value="ATG15_Lipase"/>
</dbReference>
<dbReference type="InterPro" id="IPR029058">
    <property type="entry name" value="AB_hydrolase_fold"/>
</dbReference>
<dbReference type="GO" id="GO:0006660">
    <property type="term" value="P:phosphatidylserine catabolic process"/>
    <property type="evidence" value="ECO:0007669"/>
    <property type="project" value="TreeGrafter"/>
</dbReference>
<dbReference type="PANTHER" id="PTHR47175:SF2">
    <property type="entry name" value="LIPASE ATG15-RELATED"/>
    <property type="match status" value="1"/>
</dbReference>
<evidence type="ECO:0000259" key="19">
    <source>
        <dbReference type="Pfam" id="PF01764"/>
    </source>
</evidence>
<evidence type="ECO:0000256" key="10">
    <source>
        <dbReference type="ARBA" id="ARBA00022963"/>
    </source>
</evidence>
<evidence type="ECO:0000256" key="1">
    <source>
        <dbReference type="ARBA" id="ARBA00001024"/>
    </source>
</evidence>
<evidence type="ECO:0000256" key="12">
    <source>
        <dbReference type="ARBA" id="ARBA00022989"/>
    </source>
</evidence>
<dbReference type="GO" id="GO:0004806">
    <property type="term" value="F:triacylglycerol lipase activity"/>
    <property type="evidence" value="ECO:0007669"/>
    <property type="project" value="UniProtKB-EC"/>
</dbReference>
<accession>A0A098VQV4</accession>
<dbReference type="RefSeq" id="XP_013237830.1">
    <property type="nucleotide sequence ID" value="XM_013382376.1"/>
</dbReference>
<comment type="function">
    <text evidence="17">Lipase which is essential for lysis of subvacuolar cytoplasm to vacuole targeted bodies and intravacuolar autophagic bodies. Involved in the lysis of intravacuolar multivesicular body (MVB) vesicles. The intravacuolar membrane disintegration by ATG15 is critical to life span extension.</text>
</comment>
<comment type="catalytic activity">
    <reaction evidence="1">
        <text>a triacylglycerol + H2O = a diacylglycerol + a fatty acid + H(+)</text>
        <dbReference type="Rhea" id="RHEA:12044"/>
        <dbReference type="ChEBI" id="CHEBI:15377"/>
        <dbReference type="ChEBI" id="CHEBI:15378"/>
        <dbReference type="ChEBI" id="CHEBI:17855"/>
        <dbReference type="ChEBI" id="CHEBI:18035"/>
        <dbReference type="ChEBI" id="CHEBI:28868"/>
        <dbReference type="EC" id="3.1.1.3"/>
    </reaction>
</comment>
<keyword evidence="7" id="KW-0812">Transmembrane</keyword>
<evidence type="ECO:0000256" key="2">
    <source>
        <dbReference type="ARBA" id="ARBA00004270"/>
    </source>
</evidence>